<evidence type="ECO:0000259" key="3">
    <source>
        <dbReference type="PROSITE" id="PS51677"/>
    </source>
</evidence>
<dbReference type="PROSITE" id="PS51677">
    <property type="entry name" value="NODB"/>
    <property type="match status" value="1"/>
</dbReference>
<dbReference type="InterPro" id="IPR051398">
    <property type="entry name" value="Polysacch_Deacetylase"/>
</dbReference>
<dbReference type="RefSeq" id="WP_168148936.1">
    <property type="nucleotide sequence ID" value="NZ_JAAVXB010000009.1"/>
</dbReference>
<dbReference type="GO" id="GO:0005975">
    <property type="term" value="P:carbohydrate metabolic process"/>
    <property type="evidence" value="ECO:0007669"/>
    <property type="project" value="InterPro"/>
</dbReference>
<keyword evidence="5" id="KW-1185">Reference proteome</keyword>
<gene>
    <name evidence="4" type="ORF">G7Y82_14895</name>
</gene>
<dbReference type="InterPro" id="IPR002509">
    <property type="entry name" value="NODB_dom"/>
</dbReference>
<sequence length="248" mass="27130">MNGISILMYHQVGNFPTVKLHRASYTNLVHFRRQMAFLKRWGANVLTMTEAVAALRGERPIPPRAVVLTFDDGYRSFIDTAVPVLQEYGFPAIVYVLASKAGDDAGWYAVDGQPTPPLMTWDEVRRLPALGMEVGSHGLFHTALKGVDAPTLRAELADSKRIIEDQLGRAVPHFCYPFGSVDQAAIDACAAAGYSSAVTCQRGAAYPALDLLALPRKSIRQGHDIPMLLWKLYTKNGLKGAPLHRSAA</sequence>
<dbReference type="GO" id="GO:0016810">
    <property type="term" value="F:hydrolase activity, acting on carbon-nitrogen (but not peptide) bonds"/>
    <property type="evidence" value="ECO:0007669"/>
    <property type="project" value="InterPro"/>
</dbReference>
<evidence type="ECO:0000256" key="2">
    <source>
        <dbReference type="ARBA" id="ARBA00022729"/>
    </source>
</evidence>
<name>A0A969WCK0_9GAMM</name>
<dbReference type="Proteomes" id="UP000653472">
    <property type="component" value="Unassembled WGS sequence"/>
</dbReference>
<dbReference type="Gene3D" id="3.20.20.370">
    <property type="entry name" value="Glycoside hydrolase/deacetylase"/>
    <property type="match status" value="1"/>
</dbReference>
<protein>
    <submittedName>
        <fullName evidence="4">Polysaccharide deacetylase family protein</fullName>
    </submittedName>
</protein>
<dbReference type="PANTHER" id="PTHR34216:SF3">
    <property type="entry name" value="POLY-BETA-1,6-N-ACETYL-D-GLUCOSAMINE N-DEACETYLASE"/>
    <property type="match status" value="1"/>
</dbReference>
<reference evidence="4" key="1">
    <citation type="submission" date="2020-03" db="EMBL/GenBank/DDBJ databases">
        <title>Solimonas marina sp. nov., isolated from deep seawater of the Pacific Ocean.</title>
        <authorList>
            <person name="Liu X."/>
            <person name="Lai Q."/>
            <person name="Sun F."/>
            <person name="Gai Y."/>
            <person name="Li G."/>
            <person name="Shao Z."/>
        </authorList>
    </citation>
    <scope>NUCLEOTIDE SEQUENCE</scope>
    <source>
        <strain evidence="4">C16B3</strain>
    </source>
</reference>
<keyword evidence="2" id="KW-0732">Signal</keyword>
<dbReference type="GO" id="GO:0005576">
    <property type="term" value="C:extracellular region"/>
    <property type="evidence" value="ECO:0007669"/>
    <property type="project" value="UniProtKB-SubCell"/>
</dbReference>
<proteinExistence type="predicted"/>
<evidence type="ECO:0000313" key="4">
    <source>
        <dbReference type="EMBL" id="NKF23605.1"/>
    </source>
</evidence>
<dbReference type="PANTHER" id="PTHR34216">
    <property type="match status" value="1"/>
</dbReference>
<organism evidence="4 5">
    <name type="scientific">Solimonas marina</name>
    <dbReference type="NCBI Taxonomy" id="2714601"/>
    <lineage>
        <taxon>Bacteria</taxon>
        <taxon>Pseudomonadati</taxon>
        <taxon>Pseudomonadota</taxon>
        <taxon>Gammaproteobacteria</taxon>
        <taxon>Nevskiales</taxon>
        <taxon>Nevskiaceae</taxon>
        <taxon>Solimonas</taxon>
    </lineage>
</organism>
<dbReference type="InterPro" id="IPR011330">
    <property type="entry name" value="Glyco_hydro/deAcase_b/a-brl"/>
</dbReference>
<evidence type="ECO:0000313" key="5">
    <source>
        <dbReference type="Proteomes" id="UP000653472"/>
    </source>
</evidence>
<dbReference type="AlphaFoldDB" id="A0A969WCK0"/>
<comment type="caution">
    <text evidence="4">The sequence shown here is derived from an EMBL/GenBank/DDBJ whole genome shotgun (WGS) entry which is preliminary data.</text>
</comment>
<accession>A0A969WCK0</accession>
<dbReference type="CDD" id="cd10918">
    <property type="entry name" value="CE4_NodB_like_5s_6s"/>
    <property type="match status" value="1"/>
</dbReference>
<dbReference type="EMBL" id="JAAVXB010000009">
    <property type="protein sequence ID" value="NKF23605.1"/>
    <property type="molecule type" value="Genomic_DNA"/>
</dbReference>
<comment type="subcellular location">
    <subcellularLocation>
        <location evidence="1">Secreted</location>
    </subcellularLocation>
</comment>
<feature type="domain" description="NodB homology" evidence="3">
    <location>
        <begin position="64"/>
        <end position="248"/>
    </location>
</feature>
<dbReference type="SUPFAM" id="SSF88713">
    <property type="entry name" value="Glycoside hydrolase/deacetylase"/>
    <property type="match status" value="1"/>
</dbReference>
<evidence type="ECO:0000256" key="1">
    <source>
        <dbReference type="ARBA" id="ARBA00004613"/>
    </source>
</evidence>
<dbReference type="Pfam" id="PF01522">
    <property type="entry name" value="Polysacc_deac_1"/>
    <property type="match status" value="1"/>
</dbReference>